<gene>
    <name evidence="4" type="primary">cysA</name>
    <name evidence="4" type="ORF">ESZ_00295</name>
</gene>
<organism evidence="4 5">
    <name type="scientific">Candidatus Azoamicus ciliaticola</name>
    <dbReference type="NCBI Taxonomy" id="2652803"/>
    <lineage>
        <taxon>Bacteria</taxon>
        <taxon>Pseudomonadati</taxon>
        <taxon>Pseudomonadota</taxon>
        <taxon>Gammaproteobacteria</taxon>
        <taxon>Candidatus Azoamicaceae</taxon>
        <taxon>Candidatus Azoamicus</taxon>
    </lineage>
</organism>
<dbReference type="EMBL" id="LR794158">
    <property type="protein sequence ID" value="CAB3976485.1"/>
    <property type="molecule type" value="Genomic_DNA"/>
</dbReference>
<dbReference type="Proteomes" id="UP000509549">
    <property type="component" value="Chromosome"/>
</dbReference>
<keyword evidence="2 4" id="KW-0067">ATP-binding</keyword>
<dbReference type="SUPFAM" id="SSF52540">
    <property type="entry name" value="P-loop containing nucleoside triphosphate hydrolases"/>
    <property type="match status" value="1"/>
</dbReference>
<dbReference type="InterPro" id="IPR003439">
    <property type="entry name" value="ABC_transporter-like_ATP-bd"/>
</dbReference>
<evidence type="ECO:0000313" key="5">
    <source>
        <dbReference type="Proteomes" id="UP000509549"/>
    </source>
</evidence>
<dbReference type="AlphaFoldDB" id="A0A6J5JX29"/>
<dbReference type="Gene3D" id="3.40.50.300">
    <property type="entry name" value="P-loop containing nucleotide triphosphate hydrolases"/>
    <property type="match status" value="1"/>
</dbReference>
<dbReference type="PROSITE" id="PS50893">
    <property type="entry name" value="ABC_TRANSPORTER_2"/>
    <property type="match status" value="1"/>
</dbReference>
<dbReference type="GO" id="GO:0005524">
    <property type="term" value="F:ATP binding"/>
    <property type="evidence" value="ECO:0007669"/>
    <property type="project" value="UniProtKB-KW"/>
</dbReference>
<keyword evidence="4" id="KW-0378">Hydrolase</keyword>
<dbReference type="Pfam" id="PF00005">
    <property type="entry name" value="ABC_tran"/>
    <property type="match status" value="1"/>
</dbReference>
<dbReference type="KEGG" id="acil:ESZ_00295"/>
<dbReference type="GO" id="GO:0016887">
    <property type="term" value="F:ATP hydrolysis activity"/>
    <property type="evidence" value="ECO:0007669"/>
    <property type="project" value="InterPro"/>
</dbReference>
<name>A0A6J5JX29_9GAMM</name>
<accession>A0A6J5JX29</accession>
<sequence length="214" mass="24669">MKLEAFFYKKLNTFTLNVTIKTNNTNIITILGESGSGKTTLLNCMSGLIIPDKSFFKINDAIFNDSKKNIFIKTNKRKIGYIRQTPTLFANLSVYENICIGLAPQKKNKNIKNLINILQLNKILKRKITNLSGGEKQRVMIMQILLMDPKIILLDEPLTNQDENIKKIIIKYIKHLNEKLNIPIIWVSHNIKELELISKKTLYLTKGKIIYSNF</sequence>
<keyword evidence="1" id="KW-0547">Nucleotide-binding</keyword>
<protein>
    <submittedName>
        <fullName evidence="4">Sulfate/thiosulfate import ATP-binding protein CysA</fullName>
        <ecNumber evidence="4">3.6.3.25</ecNumber>
    </submittedName>
</protein>
<dbReference type="RefSeq" id="WP_176605011.1">
    <property type="nucleotide sequence ID" value="NZ_LR794158.1"/>
</dbReference>
<evidence type="ECO:0000313" key="4">
    <source>
        <dbReference type="EMBL" id="CAB3976485.1"/>
    </source>
</evidence>
<evidence type="ECO:0000259" key="3">
    <source>
        <dbReference type="PROSITE" id="PS50893"/>
    </source>
</evidence>
<keyword evidence="5" id="KW-1185">Reference proteome</keyword>
<dbReference type="PANTHER" id="PTHR43514">
    <property type="entry name" value="ABC TRANSPORTER I FAMILY MEMBER 10"/>
    <property type="match status" value="1"/>
</dbReference>
<dbReference type="InterPro" id="IPR050334">
    <property type="entry name" value="Molybdenum_import_ModC"/>
</dbReference>
<evidence type="ECO:0000256" key="2">
    <source>
        <dbReference type="ARBA" id="ARBA00022840"/>
    </source>
</evidence>
<proteinExistence type="predicted"/>
<dbReference type="InterPro" id="IPR027417">
    <property type="entry name" value="P-loop_NTPase"/>
</dbReference>
<dbReference type="PANTHER" id="PTHR43514:SF4">
    <property type="entry name" value="ABC TRANSPORTER I FAMILY MEMBER 10"/>
    <property type="match status" value="1"/>
</dbReference>
<dbReference type="SMART" id="SM00382">
    <property type="entry name" value="AAA"/>
    <property type="match status" value="1"/>
</dbReference>
<dbReference type="EC" id="3.6.3.25" evidence="4"/>
<feature type="domain" description="ABC transporter" evidence="3">
    <location>
        <begin position="1"/>
        <end position="214"/>
    </location>
</feature>
<dbReference type="InterPro" id="IPR003593">
    <property type="entry name" value="AAA+_ATPase"/>
</dbReference>
<reference evidence="4 5" key="1">
    <citation type="submission" date="2020-04" db="EMBL/GenBank/DDBJ databases">
        <authorList>
            <person name="Graf S J."/>
        </authorList>
    </citation>
    <scope>NUCLEOTIDE SEQUENCE [LARGE SCALE GENOMIC DNA]</scope>
    <source>
        <strain evidence="4">1</strain>
    </source>
</reference>
<evidence type="ECO:0000256" key="1">
    <source>
        <dbReference type="ARBA" id="ARBA00022741"/>
    </source>
</evidence>